<dbReference type="Proteomes" id="UP000025227">
    <property type="component" value="Unplaced"/>
</dbReference>
<keyword evidence="1" id="KW-1185">Reference proteome</keyword>
<organism evidence="1 2">
    <name type="scientific">Haemonchus contortus</name>
    <name type="common">Barber pole worm</name>
    <dbReference type="NCBI Taxonomy" id="6289"/>
    <lineage>
        <taxon>Eukaryota</taxon>
        <taxon>Metazoa</taxon>
        <taxon>Ecdysozoa</taxon>
        <taxon>Nematoda</taxon>
        <taxon>Chromadorea</taxon>
        <taxon>Rhabditida</taxon>
        <taxon>Rhabditina</taxon>
        <taxon>Rhabditomorpha</taxon>
        <taxon>Strongyloidea</taxon>
        <taxon>Trichostrongylidae</taxon>
        <taxon>Haemonchus</taxon>
    </lineage>
</organism>
<accession>A0A7I4Y5K9</accession>
<dbReference type="WBParaSite" id="HCON_00056200-00001">
    <property type="protein sequence ID" value="HCON_00056200-00001"/>
    <property type="gene ID" value="HCON_00056200"/>
</dbReference>
<dbReference type="AlphaFoldDB" id="A0A7I4Y5K9"/>
<evidence type="ECO:0000313" key="2">
    <source>
        <dbReference type="WBParaSite" id="HCON_00056200-00001"/>
    </source>
</evidence>
<sequence>MKFLPQDFRVSLVPLLILSQVDQMFFCTFTSFHPAQEGYYSIYSKKLYPQKTPNSIGICMKMCVEEVPECACISVHNRSGQFHCYFWGAAQQPTYYTWYSDEHIYRLNRSTTNDSCPLAESLFPAS</sequence>
<reference evidence="2" key="1">
    <citation type="submission" date="2020-12" db="UniProtKB">
        <authorList>
            <consortium name="WormBaseParasite"/>
        </authorList>
    </citation>
    <scope>IDENTIFICATION</scope>
    <source>
        <strain evidence="2">MHco3</strain>
    </source>
</reference>
<protein>
    <submittedName>
        <fullName evidence="2">Apple domain-containing protein</fullName>
    </submittedName>
</protein>
<evidence type="ECO:0000313" key="1">
    <source>
        <dbReference type="Proteomes" id="UP000025227"/>
    </source>
</evidence>
<name>A0A7I4Y5K9_HAECO</name>
<proteinExistence type="predicted"/>